<dbReference type="GeneID" id="98640420"/>
<gene>
    <name evidence="1" type="ORF">D778_01890</name>
</gene>
<proteinExistence type="predicted"/>
<name>M7MM72_9FLAO</name>
<dbReference type="EMBL" id="ANLA01000004">
    <property type="protein sequence ID" value="EMQ96000.1"/>
    <property type="molecule type" value="Genomic_DNA"/>
</dbReference>
<comment type="caution">
    <text evidence="1">The sequence shown here is derived from an EMBL/GenBank/DDBJ whole genome shotgun (WGS) entry which is preliminary data.</text>
</comment>
<dbReference type="eggNOG" id="ENOG50331UH">
    <property type="taxonomic scope" value="Bacteria"/>
</dbReference>
<dbReference type="PATRIC" id="fig|1137281.3.peg.489"/>
<evidence type="ECO:0000313" key="1">
    <source>
        <dbReference type="EMBL" id="EMQ96000.1"/>
    </source>
</evidence>
<organism evidence="1 2">
    <name type="scientific">Xanthomarina gelatinilytica</name>
    <dbReference type="NCBI Taxonomy" id="1137281"/>
    <lineage>
        <taxon>Bacteria</taxon>
        <taxon>Pseudomonadati</taxon>
        <taxon>Bacteroidota</taxon>
        <taxon>Flavobacteriia</taxon>
        <taxon>Flavobacteriales</taxon>
        <taxon>Flavobacteriaceae</taxon>
        <taxon>Xanthomarina</taxon>
    </lineage>
</organism>
<accession>M7MM72</accession>
<sequence length="168" mass="19099">MTASKQFMGLISIVFILISFSYCSSAQKLQKKPSFNLGEVSFQKWIAGVQGGGSGYHMLIHVTSNKNNVTFDSIYFRGYKAKIEIGKIAYTAQIKTEINLREDLIMSHDGQDEFGNKTPLKDPDFPFKLELDECVISYIENHTTKYYKVENLVEKPKEEYPSAPPKQP</sequence>
<evidence type="ECO:0000313" key="2">
    <source>
        <dbReference type="Proteomes" id="UP000012024"/>
    </source>
</evidence>
<dbReference type="Proteomes" id="UP000012024">
    <property type="component" value="Unassembled WGS sequence"/>
</dbReference>
<dbReference type="RefSeq" id="WP_007647355.1">
    <property type="nucleotide sequence ID" value="NZ_ANLA01000004.1"/>
</dbReference>
<dbReference type="AlphaFoldDB" id="M7MM72"/>
<reference evidence="1 2" key="1">
    <citation type="submission" date="2012-12" db="EMBL/GenBank/DDBJ databases">
        <title>Genome assembly of Formosa sp. AK20.</title>
        <authorList>
            <person name="Kumar R."/>
            <person name="Khatri I."/>
            <person name="Vaidya B."/>
            <person name="Subramanian S."/>
            <person name="Pinnaka A."/>
        </authorList>
    </citation>
    <scope>NUCLEOTIDE SEQUENCE [LARGE SCALE GENOMIC DNA]</scope>
    <source>
        <strain evidence="1 2">AK20</strain>
    </source>
</reference>
<protein>
    <submittedName>
        <fullName evidence="1">Uncharacterized protein</fullName>
    </submittedName>
</protein>
<dbReference type="OrthoDB" id="1364277at2"/>
<keyword evidence="2" id="KW-1185">Reference proteome</keyword>